<proteinExistence type="predicted"/>
<evidence type="ECO:0000313" key="3">
    <source>
        <dbReference type="Proteomes" id="UP000054018"/>
    </source>
</evidence>
<gene>
    <name evidence="2" type="ORF">PISMIDRAFT_687631</name>
</gene>
<evidence type="ECO:0000313" key="2">
    <source>
        <dbReference type="EMBL" id="KIK14889.1"/>
    </source>
</evidence>
<reference evidence="3" key="2">
    <citation type="submission" date="2015-01" db="EMBL/GenBank/DDBJ databases">
        <title>Evolutionary Origins and Diversification of the Mycorrhizal Mutualists.</title>
        <authorList>
            <consortium name="DOE Joint Genome Institute"/>
            <consortium name="Mycorrhizal Genomics Consortium"/>
            <person name="Kohler A."/>
            <person name="Kuo A."/>
            <person name="Nagy L.G."/>
            <person name="Floudas D."/>
            <person name="Copeland A."/>
            <person name="Barry K.W."/>
            <person name="Cichocki N."/>
            <person name="Veneault-Fourrey C."/>
            <person name="LaButti K."/>
            <person name="Lindquist E.A."/>
            <person name="Lipzen A."/>
            <person name="Lundell T."/>
            <person name="Morin E."/>
            <person name="Murat C."/>
            <person name="Riley R."/>
            <person name="Ohm R."/>
            <person name="Sun H."/>
            <person name="Tunlid A."/>
            <person name="Henrissat B."/>
            <person name="Grigoriev I.V."/>
            <person name="Hibbett D.S."/>
            <person name="Martin F."/>
        </authorList>
    </citation>
    <scope>NUCLEOTIDE SEQUENCE [LARGE SCALE GENOMIC DNA]</scope>
    <source>
        <strain evidence="3">441</strain>
    </source>
</reference>
<feature type="transmembrane region" description="Helical" evidence="1">
    <location>
        <begin position="80"/>
        <end position="103"/>
    </location>
</feature>
<name>A0A0C9YLY4_9AGAM</name>
<evidence type="ECO:0000256" key="1">
    <source>
        <dbReference type="SAM" id="Phobius"/>
    </source>
</evidence>
<dbReference type="AlphaFoldDB" id="A0A0C9YLY4"/>
<dbReference type="Proteomes" id="UP000054018">
    <property type="component" value="Unassembled WGS sequence"/>
</dbReference>
<keyword evidence="3" id="KW-1185">Reference proteome</keyword>
<reference evidence="2 3" key="1">
    <citation type="submission" date="2014-04" db="EMBL/GenBank/DDBJ databases">
        <authorList>
            <consortium name="DOE Joint Genome Institute"/>
            <person name="Kuo A."/>
            <person name="Kohler A."/>
            <person name="Costa M.D."/>
            <person name="Nagy L.G."/>
            <person name="Floudas D."/>
            <person name="Copeland A."/>
            <person name="Barry K.W."/>
            <person name="Cichocki N."/>
            <person name="Veneault-Fourrey C."/>
            <person name="LaButti K."/>
            <person name="Lindquist E.A."/>
            <person name="Lipzen A."/>
            <person name="Lundell T."/>
            <person name="Morin E."/>
            <person name="Murat C."/>
            <person name="Sun H."/>
            <person name="Tunlid A."/>
            <person name="Henrissat B."/>
            <person name="Grigoriev I.V."/>
            <person name="Hibbett D.S."/>
            <person name="Martin F."/>
            <person name="Nordberg H.P."/>
            <person name="Cantor M.N."/>
            <person name="Hua S.X."/>
        </authorList>
    </citation>
    <scope>NUCLEOTIDE SEQUENCE [LARGE SCALE GENOMIC DNA]</scope>
    <source>
        <strain evidence="2 3">441</strain>
    </source>
</reference>
<keyword evidence="1" id="KW-0472">Membrane</keyword>
<keyword evidence="1" id="KW-0812">Transmembrane</keyword>
<feature type="transmembrane region" description="Helical" evidence="1">
    <location>
        <begin position="54"/>
        <end position="74"/>
    </location>
</feature>
<protein>
    <submittedName>
        <fullName evidence="2">Uncharacterized protein</fullName>
    </submittedName>
</protein>
<keyword evidence="1" id="KW-1133">Transmembrane helix</keyword>
<accession>A0A0C9YLY4</accession>
<organism evidence="2 3">
    <name type="scientific">Pisolithus microcarpus 441</name>
    <dbReference type="NCBI Taxonomy" id="765257"/>
    <lineage>
        <taxon>Eukaryota</taxon>
        <taxon>Fungi</taxon>
        <taxon>Dikarya</taxon>
        <taxon>Basidiomycota</taxon>
        <taxon>Agaricomycotina</taxon>
        <taxon>Agaricomycetes</taxon>
        <taxon>Agaricomycetidae</taxon>
        <taxon>Boletales</taxon>
        <taxon>Sclerodermatineae</taxon>
        <taxon>Pisolithaceae</taxon>
        <taxon>Pisolithus</taxon>
    </lineage>
</organism>
<dbReference type="EMBL" id="KN833918">
    <property type="protein sequence ID" value="KIK14889.1"/>
    <property type="molecule type" value="Genomic_DNA"/>
</dbReference>
<dbReference type="HOGENOM" id="CLU_1975831_0_0_1"/>
<feature type="non-terminal residue" evidence="2">
    <location>
        <position position="127"/>
    </location>
</feature>
<sequence>MPPCTESLAFRSRGSTRRNLPDDIQDVTSAFVVLELFEFLCLDRVARSGSRISITFAPYLSLFRMVVLLVHIYLGEEVGIAYLGHFCAVPLVFLHGGTVCLYLPGDTSFVAARSMVGEIWVFLVYPG</sequence>